<protein>
    <submittedName>
        <fullName evidence="2">Virulence factor Mce</fullName>
    </submittedName>
</protein>
<dbReference type="AlphaFoldDB" id="A0A4Q5JBL3"/>
<accession>A0A4Q5JBL3</accession>
<evidence type="ECO:0000313" key="2">
    <source>
        <dbReference type="EMBL" id="RYU15409.1"/>
    </source>
</evidence>
<gene>
    <name evidence="2" type="ORF">ETU37_01340</name>
</gene>
<dbReference type="Proteomes" id="UP000291189">
    <property type="component" value="Unassembled WGS sequence"/>
</dbReference>
<dbReference type="InterPro" id="IPR024516">
    <property type="entry name" value="Mce_C"/>
</dbReference>
<reference evidence="2 3" key="1">
    <citation type="submission" date="2019-01" db="EMBL/GenBank/DDBJ databases">
        <title>Nocardioides guangzhouensis sp. nov., an actinobacterium isolated from soil.</title>
        <authorList>
            <person name="Fu Y."/>
            <person name="Cai Y."/>
            <person name="Lin Z."/>
            <person name="Chen P."/>
        </authorList>
    </citation>
    <scope>NUCLEOTIDE SEQUENCE [LARGE SCALE GENOMIC DNA]</scope>
    <source>
        <strain evidence="2 3">NBRC 105384</strain>
    </source>
</reference>
<name>A0A4Q5JBL3_9ACTN</name>
<dbReference type="EMBL" id="SDPU01000003">
    <property type="protein sequence ID" value="RYU15409.1"/>
    <property type="molecule type" value="Genomic_DNA"/>
</dbReference>
<feature type="non-terminal residue" evidence="2">
    <location>
        <position position="1"/>
    </location>
</feature>
<keyword evidence="3" id="KW-1185">Reference proteome</keyword>
<evidence type="ECO:0000259" key="1">
    <source>
        <dbReference type="Pfam" id="PF11887"/>
    </source>
</evidence>
<evidence type="ECO:0000313" key="3">
    <source>
        <dbReference type="Proteomes" id="UP000291189"/>
    </source>
</evidence>
<proteinExistence type="predicted"/>
<sequence length="200" mass="21795">FVEKEQKIQAFFSDVAGFSNTSRDFLETNGDNIVRLGQQGAEQLPVFEKYAPEYPCLLNGIVDVLPRQEEAFRGFTLHINLETLPKQPRGYNPADAPVNGDKRGPVNLQDCNDAMHGRYDQSNLPPDRLVPQLNTGVQYPVGKRVAPQIDLTSGWSGTAAERSVLDTLAGPALGVSRGRVPDVVSLLLGPLARGAEVSLR</sequence>
<feature type="domain" description="Mammalian cell entry C-terminal" evidence="1">
    <location>
        <begin position="2"/>
        <end position="105"/>
    </location>
</feature>
<dbReference type="RefSeq" id="WP_206053624.1">
    <property type="nucleotide sequence ID" value="NZ_SDPU01000003.1"/>
</dbReference>
<organism evidence="2 3">
    <name type="scientific">Nocardioides iriomotensis</name>
    <dbReference type="NCBI Taxonomy" id="715784"/>
    <lineage>
        <taxon>Bacteria</taxon>
        <taxon>Bacillati</taxon>
        <taxon>Actinomycetota</taxon>
        <taxon>Actinomycetes</taxon>
        <taxon>Propionibacteriales</taxon>
        <taxon>Nocardioidaceae</taxon>
        <taxon>Nocardioides</taxon>
    </lineage>
</organism>
<comment type="caution">
    <text evidence="2">The sequence shown here is derived from an EMBL/GenBank/DDBJ whole genome shotgun (WGS) entry which is preliminary data.</text>
</comment>
<dbReference type="Pfam" id="PF11887">
    <property type="entry name" value="Mce4_CUP1"/>
    <property type="match status" value="1"/>
</dbReference>